<gene>
    <name evidence="3" type="ORF">BAU08_10165</name>
</gene>
<dbReference type="InterPro" id="IPR000120">
    <property type="entry name" value="Amidase"/>
</dbReference>
<accession>A0A193G637</accession>
<dbReference type="PANTHER" id="PTHR11895:SF151">
    <property type="entry name" value="GLUTAMYL-TRNA(GLN) AMIDOTRANSFERASE SUBUNIT A"/>
    <property type="match status" value="1"/>
</dbReference>
<name>A0A193G637_9BORD</name>
<evidence type="ECO:0000313" key="3">
    <source>
        <dbReference type="EMBL" id="ANN74694.1"/>
    </source>
</evidence>
<dbReference type="STRING" id="463025.BAU08_10165"/>
<dbReference type="AlphaFoldDB" id="A0A193G637"/>
<dbReference type="Pfam" id="PF01425">
    <property type="entry name" value="Amidase"/>
    <property type="match status" value="1"/>
</dbReference>
<evidence type="ECO:0000256" key="1">
    <source>
        <dbReference type="SAM" id="MobiDB-lite"/>
    </source>
</evidence>
<dbReference type="Proteomes" id="UP000092213">
    <property type="component" value="Chromosome"/>
</dbReference>
<organism evidence="3 4">
    <name type="scientific">Bordetella bronchialis</name>
    <dbReference type="NCBI Taxonomy" id="463025"/>
    <lineage>
        <taxon>Bacteria</taxon>
        <taxon>Pseudomonadati</taxon>
        <taxon>Pseudomonadota</taxon>
        <taxon>Betaproteobacteria</taxon>
        <taxon>Burkholderiales</taxon>
        <taxon>Alcaligenaceae</taxon>
        <taxon>Bordetella</taxon>
    </lineage>
</organism>
<proteinExistence type="predicted"/>
<dbReference type="Gene3D" id="3.90.1300.10">
    <property type="entry name" value="Amidase signature (AS) domain"/>
    <property type="match status" value="1"/>
</dbReference>
<dbReference type="InterPro" id="IPR036928">
    <property type="entry name" value="AS_sf"/>
</dbReference>
<dbReference type="PANTHER" id="PTHR11895">
    <property type="entry name" value="TRANSAMIDASE"/>
    <property type="match status" value="1"/>
</dbReference>
<evidence type="ECO:0000259" key="2">
    <source>
        <dbReference type="Pfam" id="PF01425"/>
    </source>
</evidence>
<feature type="region of interest" description="Disordered" evidence="1">
    <location>
        <begin position="106"/>
        <end position="129"/>
    </location>
</feature>
<dbReference type="SUPFAM" id="SSF75304">
    <property type="entry name" value="Amidase signature (AS) enzymes"/>
    <property type="match status" value="1"/>
</dbReference>
<dbReference type="GO" id="GO:0003824">
    <property type="term" value="F:catalytic activity"/>
    <property type="evidence" value="ECO:0007669"/>
    <property type="project" value="InterPro"/>
</dbReference>
<protein>
    <recommendedName>
        <fullName evidence="2">Amidase domain-containing protein</fullName>
    </recommendedName>
</protein>
<dbReference type="InterPro" id="IPR023631">
    <property type="entry name" value="Amidase_dom"/>
</dbReference>
<reference evidence="3 4" key="1">
    <citation type="submission" date="2016-06" db="EMBL/GenBank/DDBJ databases">
        <title>Complete genome sequences of Bordetella bronchialis and Bordetella flabilis.</title>
        <authorList>
            <person name="LiPuma J.J."/>
            <person name="Spilker T."/>
        </authorList>
    </citation>
    <scope>NUCLEOTIDE SEQUENCE [LARGE SCALE GENOMIC DNA]</scope>
    <source>
        <strain evidence="3 4">AU17976</strain>
    </source>
</reference>
<evidence type="ECO:0000313" key="4">
    <source>
        <dbReference type="Proteomes" id="UP000092213"/>
    </source>
</evidence>
<feature type="compositionally biased region" description="Low complexity" evidence="1">
    <location>
        <begin position="120"/>
        <end position="129"/>
    </location>
</feature>
<sequence>MHSQAAVQAHPDRACQALRTIAERDGELRAFAWRADPATLGAARPGPLSGMAFGVKDVIDVAGMPTGCGAEAADMSAKVFDAACVAQLRAAGAVPVGKTVTAEFAHMAPGPTRNPRRPTHTPGGSSSGSAAAVAAGMVDLALGTQTGGSIIRPAAFCGVVGYKPTFGRVHRAGMQVLCDTLDTIGWFTRSVEETIAVASVLMPRPGNARQDGRGPRVAVLPCASLGRLSPAAQTAMDHCIEVLQSLGATILRPGLDADIDTLVGVHGRVMRYEFARGMLPIVQARAAGVTAQTAETVREGLAIGYDEYVRQQHLRAALAARWLDALADVDFIVSPSAPGEAPQGLASTGSSVFNRIWSLLGWPCLHLPTATGELGLPVGVQWIGRPDHDAELLGWAAALHPALDRRAGQAGSRAMRG</sequence>
<feature type="domain" description="Amidase" evidence="2">
    <location>
        <begin position="31"/>
        <end position="393"/>
    </location>
</feature>
<dbReference type="EMBL" id="CP016171">
    <property type="protein sequence ID" value="ANN74694.1"/>
    <property type="molecule type" value="Genomic_DNA"/>
</dbReference>